<evidence type="ECO:0000256" key="2">
    <source>
        <dbReference type="SAM" id="SignalP"/>
    </source>
</evidence>
<keyword evidence="4" id="KW-1185">Reference proteome</keyword>
<dbReference type="RefSeq" id="WP_246517400.1">
    <property type="nucleotide sequence ID" value="NZ_BAAAVL010000004.1"/>
</dbReference>
<gene>
    <name evidence="3" type="ORF">H4W29_004409</name>
</gene>
<name>A0ABR9IVE3_RHIVS</name>
<dbReference type="Proteomes" id="UP000620262">
    <property type="component" value="Unassembled WGS sequence"/>
</dbReference>
<evidence type="ECO:0000256" key="1">
    <source>
        <dbReference type="SAM" id="MobiDB-lite"/>
    </source>
</evidence>
<proteinExistence type="predicted"/>
<keyword evidence="2" id="KW-0732">Signal</keyword>
<evidence type="ECO:0000313" key="4">
    <source>
        <dbReference type="Proteomes" id="UP000620262"/>
    </source>
</evidence>
<organism evidence="3 4">
    <name type="scientific">Rhizobium viscosum</name>
    <name type="common">Arthrobacter viscosus</name>
    <dbReference type="NCBI Taxonomy" id="1673"/>
    <lineage>
        <taxon>Bacteria</taxon>
        <taxon>Pseudomonadati</taxon>
        <taxon>Pseudomonadota</taxon>
        <taxon>Alphaproteobacteria</taxon>
        <taxon>Hyphomicrobiales</taxon>
        <taxon>Rhizobiaceae</taxon>
        <taxon>Rhizobium/Agrobacterium group</taxon>
        <taxon>Rhizobium</taxon>
    </lineage>
</organism>
<evidence type="ECO:0008006" key="5">
    <source>
        <dbReference type="Google" id="ProtNLM"/>
    </source>
</evidence>
<feature type="chain" id="PRO_5045878801" description="Sugar transporter" evidence="2">
    <location>
        <begin position="21"/>
        <end position="206"/>
    </location>
</feature>
<sequence length="206" mass="19278">MKGTAVFAFGALCFATSSFAGNCFSGPGAASGSQMDAFNATPASILAGNPSDSVLSGSVRDLAATETNVTATLLTLAADPATTDAQRAAIGAGLGRAVNVCRPQHSDLADEIAAAVAAAIVSNPALGSFRTAFEASLTGQTAVAALGGAGPAGGGDISGPGASGLGGPADGADGGGAIQSGGSLQTGASGGGNFTTIINNSVSGSI</sequence>
<feature type="compositionally biased region" description="Gly residues" evidence="1">
    <location>
        <begin position="155"/>
        <end position="179"/>
    </location>
</feature>
<feature type="signal peptide" evidence="2">
    <location>
        <begin position="1"/>
        <end position="20"/>
    </location>
</feature>
<evidence type="ECO:0000313" key="3">
    <source>
        <dbReference type="EMBL" id="MBE1507164.1"/>
    </source>
</evidence>
<dbReference type="EMBL" id="JADBEC010000002">
    <property type="protein sequence ID" value="MBE1507164.1"/>
    <property type="molecule type" value="Genomic_DNA"/>
</dbReference>
<protein>
    <recommendedName>
        <fullName evidence="5">Sugar transporter</fullName>
    </recommendedName>
</protein>
<accession>A0ABR9IVE3</accession>
<feature type="region of interest" description="Disordered" evidence="1">
    <location>
        <begin position="155"/>
        <end position="185"/>
    </location>
</feature>
<reference evidence="3 4" key="1">
    <citation type="submission" date="2020-10" db="EMBL/GenBank/DDBJ databases">
        <title>Sequencing the genomes of 1000 actinobacteria strains.</title>
        <authorList>
            <person name="Klenk H.-P."/>
        </authorList>
    </citation>
    <scope>NUCLEOTIDE SEQUENCE [LARGE SCALE GENOMIC DNA]</scope>
    <source>
        <strain evidence="3 4">DSM 7307</strain>
    </source>
</reference>
<comment type="caution">
    <text evidence="3">The sequence shown here is derived from an EMBL/GenBank/DDBJ whole genome shotgun (WGS) entry which is preliminary data.</text>
</comment>